<proteinExistence type="predicted"/>
<protein>
    <submittedName>
        <fullName evidence="1">Uncharacterized protein</fullName>
    </submittedName>
</protein>
<dbReference type="AlphaFoldDB" id="A0A2X0QGM4"/>
<dbReference type="RefSeq" id="WP_280512800.1">
    <property type="nucleotide sequence ID" value="NZ_CBCPKC010000001.1"/>
</dbReference>
<dbReference type="EMBL" id="OUNC01000011">
    <property type="protein sequence ID" value="SPP27865.1"/>
    <property type="molecule type" value="Genomic_DNA"/>
</dbReference>
<evidence type="ECO:0000313" key="1">
    <source>
        <dbReference type="EMBL" id="SPP27865.1"/>
    </source>
</evidence>
<organism evidence="1 2">
    <name type="scientific">Brochothrix thermosphacta</name>
    <name type="common">Microbacterium thermosphactum</name>
    <dbReference type="NCBI Taxonomy" id="2756"/>
    <lineage>
        <taxon>Bacteria</taxon>
        <taxon>Bacillati</taxon>
        <taxon>Bacillota</taxon>
        <taxon>Bacilli</taxon>
        <taxon>Bacillales</taxon>
        <taxon>Listeriaceae</taxon>
        <taxon>Brochothrix</taxon>
    </lineage>
</organism>
<evidence type="ECO:0000313" key="2">
    <source>
        <dbReference type="Proteomes" id="UP000270190"/>
    </source>
</evidence>
<reference evidence="2" key="1">
    <citation type="submission" date="2018-04" db="EMBL/GenBank/DDBJ databases">
        <authorList>
            <person name="Illikoud N."/>
        </authorList>
    </citation>
    <scope>NUCLEOTIDE SEQUENCE [LARGE SCALE GENOMIC DNA]</scope>
</reference>
<gene>
    <name evidence="1" type="ORF">BTBSAS_190038</name>
</gene>
<dbReference type="Proteomes" id="UP000270190">
    <property type="component" value="Unassembled WGS sequence"/>
</dbReference>
<accession>A0A2X0QGM4</accession>
<name>A0A2X0QGM4_BROTH</name>
<sequence length="41" mass="4604">MMISLQIIKKMGFRLLPENPPYTLSVLLDEGIIVSQNTSLV</sequence>